<feature type="domain" description="Pectinesterase catalytic" evidence="6">
    <location>
        <begin position="38"/>
        <end position="72"/>
    </location>
</feature>
<dbReference type="Pfam" id="PF01095">
    <property type="entry name" value="Pectinesterase"/>
    <property type="match status" value="2"/>
</dbReference>
<protein>
    <submittedName>
        <fullName evidence="7">Pectinesterase</fullName>
    </submittedName>
</protein>
<keyword evidence="3" id="KW-0134">Cell wall</keyword>
<comment type="pathway">
    <text evidence="2">Glycan metabolism; pectin degradation; 2-dehydro-3-deoxy-D-gluconate from pectin: step 1/5.</text>
</comment>
<dbReference type="InterPro" id="IPR000070">
    <property type="entry name" value="Pectinesterase_cat"/>
</dbReference>
<dbReference type="OrthoDB" id="2019149at2759"/>
<dbReference type="InterPro" id="IPR011050">
    <property type="entry name" value="Pectin_lyase_fold/virulence"/>
</dbReference>
<keyword evidence="8" id="KW-1185">Reference proteome</keyword>
<dbReference type="Gene3D" id="2.160.20.10">
    <property type="entry name" value="Single-stranded right-handed beta-helix, Pectin lyase-like"/>
    <property type="match status" value="1"/>
</dbReference>
<dbReference type="STRING" id="2094558.A0A314YK18"/>
<dbReference type="InterPro" id="IPR012334">
    <property type="entry name" value="Pectin_lyas_fold"/>
</dbReference>
<dbReference type="Proteomes" id="UP000250321">
    <property type="component" value="Unassembled WGS sequence"/>
</dbReference>
<dbReference type="EMBL" id="PJQY01000658">
    <property type="protein sequence ID" value="PQQ08955.1"/>
    <property type="molecule type" value="Genomic_DNA"/>
</dbReference>
<evidence type="ECO:0000256" key="3">
    <source>
        <dbReference type="ARBA" id="ARBA00022512"/>
    </source>
</evidence>
<dbReference type="UniPathway" id="UPA00545">
    <property type="reaction ID" value="UER00823"/>
</dbReference>
<keyword evidence="4" id="KW-0378">Hydrolase</keyword>
<dbReference type="GO" id="GO:0030599">
    <property type="term" value="F:pectinesterase activity"/>
    <property type="evidence" value="ECO:0007669"/>
    <property type="project" value="InterPro"/>
</dbReference>
<evidence type="ECO:0000313" key="7">
    <source>
        <dbReference type="EMBL" id="PQQ08955.1"/>
    </source>
</evidence>
<gene>
    <name evidence="7" type="ORF">Pyn_16020</name>
</gene>
<evidence type="ECO:0000256" key="1">
    <source>
        <dbReference type="ARBA" id="ARBA00004191"/>
    </source>
</evidence>
<evidence type="ECO:0000313" key="8">
    <source>
        <dbReference type="Proteomes" id="UP000250321"/>
    </source>
</evidence>
<organism evidence="7 8">
    <name type="scientific">Prunus yedoensis var. nudiflora</name>
    <dbReference type="NCBI Taxonomy" id="2094558"/>
    <lineage>
        <taxon>Eukaryota</taxon>
        <taxon>Viridiplantae</taxon>
        <taxon>Streptophyta</taxon>
        <taxon>Embryophyta</taxon>
        <taxon>Tracheophyta</taxon>
        <taxon>Spermatophyta</taxon>
        <taxon>Magnoliopsida</taxon>
        <taxon>eudicotyledons</taxon>
        <taxon>Gunneridae</taxon>
        <taxon>Pentapetalae</taxon>
        <taxon>rosids</taxon>
        <taxon>fabids</taxon>
        <taxon>Rosales</taxon>
        <taxon>Rosaceae</taxon>
        <taxon>Amygdaloideae</taxon>
        <taxon>Amygdaleae</taxon>
        <taxon>Prunus</taxon>
    </lineage>
</organism>
<keyword evidence="5" id="KW-0063">Aspartyl esterase</keyword>
<dbReference type="PANTHER" id="PTHR31707">
    <property type="entry name" value="PECTINESTERASE"/>
    <property type="match status" value="1"/>
</dbReference>
<accession>A0A314YK18</accession>
<feature type="domain" description="Pectinesterase catalytic" evidence="6">
    <location>
        <begin position="1"/>
        <end position="36"/>
    </location>
</feature>
<evidence type="ECO:0000256" key="2">
    <source>
        <dbReference type="ARBA" id="ARBA00005184"/>
    </source>
</evidence>
<comment type="subcellular location">
    <subcellularLocation>
        <location evidence="1">Secreted</location>
        <location evidence="1">Cell wall</location>
    </subcellularLocation>
</comment>
<comment type="caution">
    <text evidence="7">The sequence shown here is derived from an EMBL/GenBank/DDBJ whole genome shotgun (WGS) entry which is preliminary data.</text>
</comment>
<evidence type="ECO:0000259" key="6">
    <source>
        <dbReference type="Pfam" id="PF01095"/>
    </source>
</evidence>
<sequence>MENQQNIVTAQGRADKQETTGIVLQNCKIMPDKDLEPGPGAKTDNRVKWSGYKVIDKQEAMKYTVGPFLKGNAWLRANGVPVRFGLSEN</sequence>
<dbReference type="GO" id="GO:0045490">
    <property type="term" value="P:pectin catabolic process"/>
    <property type="evidence" value="ECO:0007669"/>
    <property type="project" value="UniProtKB-UniPathway"/>
</dbReference>
<name>A0A314YK18_PRUYE</name>
<dbReference type="SUPFAM" id="SSF51126">
    <property type="entry name" value="Pectin lyase-like"/>
    <property type="match status" value="1"/>
</dbReference>
<dbReference type="GO" id="GO:0042545">
    <property type="term" value="P:cell wall modification"/>
    <property type="evidence" value="ECO:0007669"/>
    <property type="project" value="InterPro"/>
</dbReference>
<proteinExistence type="predicted"/>
<evidence type="ECO:0000256" key="5">
    <source>
        <dbReference type="ARBA" id="ARBA00023085"/>
    </source>
</evidence>
<reference evidence="7 8" key="1">
    <citation type="submission" date="2018-02" db="EMBL/GenBank/DDBJ databases">
        <title>Draft genome of wild Prunus yedoensis var. nudiflora.</title>
        <authorList>
            <person name="Baek S."/>
            <person name="Kim J.-H."/>
            <person name="Choi K."/>
            <person name="Kim G.-B."/>
            <person name="Cho A."/>
            <person name="Jang H."/>
            <person name="Shin C.-H."/>
            <person name="Yu H.-J."/>
            <person name="Mun J.-H."/>
        </authorList>
    </citation>
    <scope>NUCLEOTIDE SEQUENCE [LARGE SCALE GENOMIC DNA]</scope>
    <source>
        <strain evidence="8">cv. Jeju island</strain>
        <tissue evidence="7">Leaf</tissue>
    </source>
</reference>
<keyword evidence="3" id="KW-0964">Secreted</keyword>
<evidence type="ECO:0000256" key="4">
    <source>
        <dbReference type="ARBA" id="ARBA00022801"/>
    </source>
</evidence>
<dbReference type="AlphaFoldDB" id="A0A314YK18"/>